<reference evidence="2" key="1">
    <citation type="submission" date="2022-07" db="EMBL/GenBank/DDBJ databases">
        <title>Genome Sequence of Agrocybe chaxingu.</title>
        <authorList>
            <person name="Buettner E."/>
        </authorList>
    </citation>
    <scope>NUCLEOTIDE SEQUENCE</scope>
    <source>
        <strain evidence="2">MP-N11</strain>
    </source>
</reference>
<feature type="region of interest" description="Disordered" evidence="1">
    <location>
        <begin position="80"/>
        <end position="183"/>
    </location>
</feature>
<evidence type="ECO:0000313" key="3">
    <source>
        <dbReference type="Proteomes" id="UP001148786"/>
    </source>
</evidence>
<dbReference type="Proteomes" id="UP001148786">
    <property type="component" value="Unassembled WGS sequence"/>
</dbReference>
<evidence type="ECO:0000256" key="1">
    <source>
        <dbReference type="SAM" id="MobiDB-lite"/>
    </source>
</evidence>
<organism evidence="2 3">
    <name type="scientific">Agrocybe chaxingu</name>
    <dbReference type="NCBI Taxonomy" id="84603"/>
    <lineage>
        <taxon>Eukaryota</taxon>
        <taxon>Fungi</taxon>
        <taxon>Dikarya</taxon>
        <taxon>Basidiomycota</taxon>
        <taxon>Agaricomycotina</taxon>
        <taxon>Agaricomycetes</taxon>
        <taxon>Agaricomycetidae</taxon>
        <taxon>Agaricales</taxon>
        <taxon>Agaricineae</taxon>
        <taxon>Strophariaceae</taxon>
        <taxon>Agrocybe</taxon>
    </lineage>
</organism>
<protein>
    <submittedName>
        <fullName evidence="2">Uncharacterized protein</fullName>
    </submittedName>
</protein>
<feature type="compositionally biased region" description="Polar residues" evidence="1">
    <location>
        <begin position="100"/>
        <end position="117"/>
    </location>
</feature>
<sequence>MDWIDQHPLQREIMFSNVGRGRGGGHLSRKRRGAKMTKIQCYTQAAKDIFSVDAEVSIRHDVAKDPKHFATATSAHILQAEAQPNAQQPVAEKNDRRSARSQILPNASQRSDTSRTGTPGGRHQGEAIVVEDVDLLEQTQIATVKSEEEIDSPSSRRKQRKRRREQEQEEGPEPAQHADLVASREHERTLAELAVKRQKLENEALEKKTAVETRRLELESEERRRAAEDKRQREKEKHEFMMRLMEMATDRPENEFERDVIFKRRGGHRTQCCSQAAQDILSVDEDLQIRKEVVKDPKGFGLLVLVHFNSLKANYQKVNKSIGAAAARLPFEEIGTENMAYKTLLIMLQRFPLWKRLHVHWRTNPSFNQFWKDETNPVEPAQESNNQKDKNGAPELRASSNEATERSAFKTNRPQSKSLDSSSQSRDVIKGAQNLTTTTTENGKNAVDTNMDTSSRQESCATETSNRSNTAAPSKKFKPIKGTVGTSQKRTQDAEVQVELAEANLASFEGIKASQPTQDIQDHDIRLAEISLKRQKLENEGLEMKLKIRQLELEEENRRRNADASREREKEKHEALLHLLEAVKGFGGNER</sequence>
<accession>A0A9W8K2Y7</accession>
<name>A0A9W8K2Y7_9AGAR</name>
<dbReference type="EMBL" id="JANKHO010000974">
    <property type="protein sequence ID" value="KAJ3504702.1"/>
    <property type="molecule type" value="Genomic_DNA"/>
</dbReference>
<gene>
    <name evidence="2" type="ORF">NLJ89_g7799</name>
</gene>
<dbReference type="OrthoDB" id="3182376at2759"/>
<feature type="compositionally biased region" description="Low complexity" evidence="1">
    <location>
        <begin position="416"/>
        <end position="425"/>
    </location>
</feature>
<proteinExistence type="predicted"/>
<feature type="region of interest" description="Disordered" evidence="1">
    <location>
        <begin position="377"/>
        <end position="490"/>
    </location>
</feature>
<feature type="region of interest" description="Disordered" evidence="1">
    <location>
        <begin position="553"/>
        <end position="573"/>
    </location>
</feature>
<evidence type="ECO:0000313" key="2">
    <source>
        <dbReference type="EMBL" id="KAJ3504702.1"/>
    </source>
</evidence>
<comment type="caution">
    <text evidence="2">The sequence shown here is derived from an EMBL/GenBank/DDBJ whole genome shotgun (WGS) entry which is preliminary data.</text>
</comment>
<feature type="compositionally biased region" description="Polar residues" evidence="1">
    <location>
        <begin position="433"/>
        <end position="472"/>
    </location>
</feature>
<dbReference type="AlphaFoldDB" id="A0A9W8K2Y7"/>
<keyword evidence="3" id="KW-1185">Reference proteome</keyword>
<feature type="region of interest" description="Disordered" evidence="1">
    <location>
        <begin position="215"/>
        <end position="235"/>
    </location>
</feature>